<dbReference type="Proteomes" id="UP000494115">
    <property type="component" value="Unassembled WGS sequence"/>
</dbReference>
<evidence type="ECO:0000256" key="1">
    <source>
        <dbReference type="SAM" id="MobiDB-lite"/>
    </source>
</evidence>
<feature type="region of interest" description="Disordered" evidence="1">
    <location>
        <begin position="42"/>
        <end position="84"/>
    </location>
</feature>
<name>A0A6S7BJ40_9BURK</name>
<sequence length="84" mass="9223">METILDTLRGIFSKVCAEVDGEDDVHLADGLSAEGFRVRTGEQPERCVESDDWQEELSERPTQAGAAVHSCQPGQDLSRGEFTL</sequence>
<dbReference type="EMBL" id="CADIKM010000045">
    <property type="protein sequence ID" value="CAB3802019.1"/>
    <property type="molecule type" value="Genomic_DNA"/>
</dbReference>
<dbReference type="AlphaFoldDB" id="A0A6S7BJ40"/>
<evidence type="ECO:0000313" key="2">
    <source>
        <dbReference type="EMBL" id="CAB3802019.1"/>
    </source>
</evidence>
<protein>
    <submittedName>
        <fullName evidence="2">Uncharacterized protein</fullName>
    </submittedName>
</protein>
<proteinExistence type="predicted"/>
<accession>A0A6S7BJ40</accession>
<reference evidence="2 3" key="1">
    <citation type="submission" date="2020-04" db="EMBL/GenBank/DDBJ databases">
        <authorList>
            <person name="De Canck E."/>
        </authorList>
    </citation>
    <scope>NUCLEOTIDE SEQUENCE [LARGE SCALE GENOMIC DNA]</scope>
    <source>
        <strain evidence="2 3">LMG 28138</strain>
    </source>
</reference>
<gene>
    <name evidence="2" type="ORF">LMG28138_05118</name>
</gene>
<keyword evidence="3" id="KW-1185">Reference proteome</keyword>
<evidence type="ECO:0000313" key="3">
    <source>
        <dbReference type="Proteomes" id="UP000494115"/>
    </source>
</evidence>
<organism evidence="2 3">
    <name type="scientific">Pararobbsia alpina</name>
    <dbReference type="NCBI Taxonomy" id="621374"/>
    <lineage>
        <taxon>Bacteria</taxon>
        <taxon>Pseudomonadati</taxon>
        <taxon>Pseudomonadota</taxon>
        <taxon>Betaproteobacteria</taxon>
        <taxon>Burkholderiales</taxon>
        <taxon>Burkholderiaceae</taxon>
        <taxon>Pararobbsia</taxon>
    </lineage>
</organism>